<name>A0AAD8I967_9APIA</name>
<evidence type="ECO:0000313" key="3">
    <source>
        <dbReference type="Proteomes" id="UP001237642"/>
    </source>
</evidence>
<dbReference type="PANTHER" id="PTHR48095">
    <property type="entry name" value="PYRUVATE CARBOXYLASE SUBUNIT A"/>
    <property type="match status" value="1"/>
</dbReference>
<reference evidence="2" key="2">
    <citation type="submission" date="2023-05" db="EMBL/GenBank/DDBJ databases">
        <authorList>
            <person name="Schelkunov M.I."/>
        </authorList>
    </citation>
    <scope>NUCLEOTIDE SEQUENCE</scope>
    <source>
        <strain evidence="2">Hsosn_3</strain>
        <tissue evidence="2">Leaf</tissue>
    </source>
</reference>
<accession>A0AAD8I967</accession>
<dbReference type="Proteomes" id="UP001237642">
    <property type="component" value="Unassembled WGS sequence"/>
</dbReference>
<reference evidence="2" key="1">
    <citation type="submission" date="2023-02" db="EMBL/GenBank/DDBJ databases">
        <title>Genome of toxic invasive species Heracleum sosnowskyi carries increased number of genes despite the absence of recent whole-genome duplications.</title>
        <authorList>
            <person name="Schelkunov M."/>
            <person name="Shtratnikova V."/>
            <person name="Makarenko M."/>
            <person name="Klepikova A."/>
            <person name="Omelchenko D."/>
            <person name="Novikova G."/>
            <person name="Obukhova E."/>
            <person name="Bogdanov V."/>
            <person name="Penin A."/>
            <person name="Logacheva M."/>
        </authorList>
    </citation>
    <scope>NUCLEOTIDE SEQUENCE</scope>
    <source>
        <strain evidence="2">Hsosn_3</strain>
        <tissue evidence="2">Leaf</tissue>
    </source>
</reference>
<dbReference type="Gene3D" id="3.30.470.20">
    <property type="entry name" value="ATP-grasp fold, B domain"/>
    <property type="match status" value="1"/>
</dbReference>
<dbReference type="GO" id="GO:0005524">
    <property type="term" value="F:ATP binding"/>
    <property type="evidence" value="ECO:0007669"/>
    <property type="project" value="InterPro"/>
</dbReference>
<dbReference type="InterPro" id="IPR051602">
    <property type="entry name" value="ACC_Biotin_Carboxylase"/>
</dbReference>
<dbReference type="InterPro" id="IPR013815">
    <property type="entry name" value="ATP_grasp_subdomain_1"/>
</dbReference>
<evidence type="ECO:0000259" key="1">
    <source>
        <dbReference type="Pfam" id="PF02786"/>
    </source>
</evidence>
<comment type="caution">
    <text evidence="2">The sequence shown here is derived from an EMBL/GenBank/DDBJ whole genome shotgun (WGS) entry which is preliminary data.</text>
</comment>
<feature type="domain" description="Carbamoyl phosphate synthase ATP-binding" evidence="1">
    <location>
        <begin position="127"/>
        <end position="198"/>
    </location>
</feature>
<dbReference type="InterPro" id="IPR005479">
    <property type="entry name" value="CPAse_ATP-bd"/>
</dbReference>
<keyword evidence="3" id="KW-1185">Reference proteome</keyword>
<sequence length="218" mass="24110">MAKVCKGFFKNSLIENIYCTSSLLNLNSEFYDETVIEDLSIEKVEPKKLLISRPEVEGVVHTVLLVALDVMNKKILILNTYVEKCLSKVPTEDPLRRSDTRNKVINSSEVGTSCASGEIFEGNCYQATAGGDHGMHFAKEPEEFAAKSETVDAFDNDGVDLENYIHNPGHIGFQVPTDKSGNLIHSGECDCSIQVFYQSLCLGTFKNGKAYPRCSGHF</sequence>
<dbReference type="Gene3D" id="3.30.1490.20">
    <property type="entry name" value="ATP-grasp fold, A domain"/>
    <property type="match status" value="1"/>
</dbReference>
<organism evidence="2 3">
    <name type="scientific">Heracleum sosnowskyi</name>
    <dbReference type="NCBI Taxonomy" id="360622"/>
    <lineage>
        <taxon>Eukaryota</taxon>
        <taxon>Viridiplantae</taxon>
        <taxon>Streptophyta</taxon>
        <taxon>Embryophyta</taxon>
        <taxon>Tracheophyta</taxon>
        <taxon>Spermatophyta</taxon>
        <taxon>Magnoliopsida</taxon>
        <taxon>eudicotyledons</taxon>
        <taxon>Gunneridae</taxon>
        <taxon>Pentapetalae</taxon>
        <taxon>asterids</taxon>
        <taxon>campanulids</taxon>
        <taxon>Apiales</taxon>
        <taxon>Apiaceae</taxon>
        <taxon>Apioideae</taxon>
        <taxon>apioid superclade</taxon>
        <taxon>Tordylieae</taxon>
        <taxon>Tordyliinae</taxon>
        <taxon>Heracleum</taxon>
    </lineage>
</organism>
<proteinExistence type="predicted"/>
<gene>
    <name evidence="2" type="ORF">POM88_026932</name>
</gene>
<dbReference type="SUPFAM" id="SSF56059">
    <property type="entry name" value="Glutathione synthetase ATP-binding domain-like"/>
    <property type="match status" value="1"/>
</dbReference>
<evidence type="ECO:0000313" key="2">
    <source>
        <dbReference type="EMBL" id="KAK1380188.1"/>
    </source>
</evidence>
<dbReference type="PANTHER" id="PTHR48095:SF2">
    <property type="entry name" value="BIOTIN CARBOXYLASE, CHLOROPLASTIC"/>
    <property type="match status" value="1"/>
</dbReference>
<protein>
    <recommendedName>
        <fullName evidence="1">Carbamoyl phosphate synthase ATP-binding domain-containing protein</fullName>
    </recommendedName>
</protein>
<dbReference type="AlphaFoldDB" id="A0AAD8I967"/>
<dbReference type="EMBL" id="JAUIZM010000006">
    <property type="protein sequence ID" value="KAK1380188.1"/>
    <property type="molecule type" value="Genomic_DNA"/>
</dbReference>
<dbReference type="Pfam" id="PF02786">
    <property type="entry name" value="CPSase_L_D2"/>
    <property type="match status" value="1"/>
</dbReference>